<comment type="catalytic activity">
    <reaction evidence="1">
        <text>ATP + protein L-histidine = ADP + protein N-phospho-L-histidine.</text>
        <dbReference type="EC" id="2.7.13.3"/>
    </reaction>
</comment>
<feature type="transmembrane region" description="Helical" evidence="9">
    <location>
        <begin position="49"/>
        <end position="70"/>
    </location>
</feature>
<dbReference type="STRING" id="28200.GCA_001572935_01212"/>
<dbReference type="InterPro" id="IPR003594">
    <property type="entry name" value="HATPase_dom"/>
</dbReference>
<dbReference type="InterPro" id="IPR036097">
    <property type="entry name" value="HisK_dim/P_sf"/>
</dbReference>
<dbReference type="GO" id="GO:0005524">
    <property type="term" value="F:ATP binding"/>
    <property type="evidence" value="ECO:0007669"/>
    <property type="project" value="UniProtKB-KW"/>
</dbReference>
<dbReference type="InterPro" id="IPR011623">
    <property type="entry name" value="7TMR_DISM_rcpt_extracell_dom1"/>
</dbReference>
<evidence type="ECO:0000256" key="8">
    <source>
        <dbReference type="ARBA" id="ARBA00023012"/>
    </source>
</evidence>
<dbReference type="InterPro" id="IPR004358">
    <property type="entry name" value="Sig_transdc_His_kin-like_C"/>
</dbReference>
<organism evidence="11 12">
    <name type="scientific">Aliarcobacter skirrowii</name>
    <dbReference type="NCBI Taxonomy" id="28200"/>
    <lineage>
        <taxon>Bacteria</taxon>
        <taxon>Pseudomonadati</taxon>
        <taxon>Campylobacterota</taxon>
        <taxon>Epsilonproteobacteria</taxon>
        <taxon>Campylobacterales</taxon>
        <taxon>Arcobacteraceae</taxon>
        <taxon>Aliarcobacter</taxon>
    </lineage>
</organism>
<keyword evidence="9" id="KW-0472">Membrane</keyword>
<keyword evidence="5" id="KW-0547">Nucleotide-binding</keyword>
<evidence type="ECO:0000256" key="2">
    <source>
        <dbReference type="ARBA" id="ARBA00012438"/>
    </source>
</evidence>
<dbReference type="PANTHER" id="PTHR43065:SF10">
    <property type="entry name" value="PEROXIDE STRESS-ACTIVATED HISTIDINE KINASE MAK3"/>
    <property type="match status" value="1"/>
</dbReference>
<evidence type="ECO:0000256" key="4">
    <source>
        <dbReference type="ARBA" id="ARBA00022679"/>
    </source>
</evidence>
<dbReference type="Proteomes" id="UP000245014">
    <property type="component" value="Unassembled WGS sequence"/>
</dbReference>
<feature type="transmembrane region" description="Helical" evidence="9">
    <location>
        <begin position="21"/>
        <end position="43"/>
    </location>
</feature>
<name>A0A2U2BYD5_9BACT</name>
<dbReference type="PROSITE" id="PS50109">
    <property type="entry name" value="HIS_KIN"/>
    <property type="match status" value="1"/>
</dbReference>
<evidence type="ECO:0000313" key="12">
    <source>
        <dbReference type="Proteomes" id="UP000245014"/>
    </source>
</evidence>
<dbReference type="SUPFAM" id="SSF47384">
    <property type="entry name" value="Homodimeric domain of signal transducing histidine kinase"/>
    <property type="match status" value="1"/>
</dbReference>
<dbReference type="InterPro" id="IPR005467">
    <property type="entry name" value="His_kinase_dom"/>
</dbReference>
<keyword evidence="9" id="KW-1133">Transmembrane helix</keyword>
<evidence type="ECO:0000313" key="11">
    <source>
        <dbReference type="EMBL" id="PWE19539.1"/>
    </source>
</evidence>
<evidence type="ECO:0000259" key="10">
    <source>
        <dbReference type="PROSITE" id="PS50109"/>
    </source>
</evidence>
<comment type="caution">
    <text evidence="11">The sequence shown here is derived from an EMBL/GenBank/DDBJ whole genome shotgun (WGS) entry which is preliminary data.</text>
</comment>
<keyword evidence="6" id="KW-0418">Kinase</keyword>
<dbReference type="InterPro" id="IPR036890">
    <property type="entry name" value="HATPase_C_sf"/>
</dbReference>
<dbReference type="Pfam" id="PF02518">
    <property type="entry name" value="HATPase_c"/>
    <property type="match status" value="1"/>
</dbReference>
<sequence length="308" mass="35280">MSFLIPLFAGVIATFNKDKNAIFYSIGWLVVSISLYLAEYNIFEISGIYILHIGMPLESLIFSFALGYMLNQIIKEKNEKEKLLIHQNKLASMGEMINNIAHQWRQPLAHLSFINMNLELAINDKNVDKKFIKNKLKESNLKIAFMSNTIDIFKDFYKINRKKESFLISCEVQKAIDIMKPILDKNSIFISFEIKNDKQLTSYENEYSQVVLNILTNSKDILICRNIKEAKIKITLEVVDNISKLSIIDNAGGIENKNINHIFEPYFTTKEKGSGIGLYISKMIIENHFKGTIEAKNMPSGACFSILI</sequence>
<evidence type="ECO:0000256" key="1">
    <source>
        <dbReference type="ARBA" id="ARBA00000085"/>
    </source>
</evidence>
<protein>
    <recommendedName>
        <fullName evidence="2">histidine kinase</fullName>
        <ecNumber evidence="2">2.7.13.3</ecNumber>
    </recommendedName>
</protein>
<evidence type="ECO:0000256" key="7">
    <source>
        <dbReference type="ARBA" id="ARBA00022840"/>
    </source>
</evidence>
<dbReference type="AlphaFoldDB" id="A0A2U2BYD5"/>
<evidence type="ECO:0000256" key="9">
    <source>
        <dbReference type="SAM" id="Phobius"/>
    </source>
</evidence>
<dbReference type="PRINTS" id="PR00344">
    <property type="entry name" value="BCTRLSENSOR"/>
</dbReference>
<gene>
    <name evidence="11" type="ORF">DF188_09670</name>
</gene>
<evidence type="ECO:0000256" key="5">
    <source>
        <dbReference type="ARBA" id="ARBA00022741"/>
    </source>
</evidence>
<accession>A0A2U2BYD5</accession>
<dbReference type="GO" id="GO:0000155">
    <property type="term" value="F:phosphorelay sensor kinase activity"/>
    <property type="evidence" value="ECO:0007669"/>
    <property type="project" value="InterPro"/>
</dbReference>
<dbReference type="SUPFAM" id="SSF55874">
    <property type="entry name" value="ATPase domain of HSP90 chaperone/DNA topoisomerase II/histidine kinase"/>
    <property type="match status" value="1"/>
</dbReference>
<keyword evidence="8" id="KW-0902">Two-component regulatory system</keyword>
<evidence type="ECO:0000256" key="6">
    <source>
        <dbReference type="ARBA" id="ARBA00022777"/>
    </source>
</evidence>
<dbReference type="EC" id="2.7.13.3" evidence="2"/>
<feature type="domain" description="Histidine kinase" evidence="10">
    <location>
        <begin position="99"/>
        <end position="308"/>
    </location>
</feature>
<proteinExistence type="predicted"/>
<keyword evidence="9" id="KW-0812">Transmembrane</keyword>
<dbReference type="Gene3D" id="3.30.565.10">
    <property type="entry name" value="Histidine kinase-like ATPase, C-terminal domain"/>
    <property type="match status" value="1"/>
</dbReference>
<keyword evidence="7" id="KW-0067">ATP-binding</keyword>
<dbReference type="Gene3D" id="1.10.287.130">
    <property type="match status" value="1"/>
</dbReference>
<keyword evidence="3" id="KW-0597">Phosphoprotein</keyword>
<dbReference type="PANTHER" id="PTHR43065">
    <property type="entry name" value="SENSOR HISTIDINE KINASE"/>
    <property type="match status" value="1"/>
</dbReference>
<reference evidence="11 12" key="1">
    <citation type="submission" date="2018-05" db="EMBL/GenBank/DDBJ databases">
        <title>Antimicrobial susceptibility testing and genomic analysis of Arcobacter skirrowii strains and one Arcobacter butzleri isolated from German poultry farms.</title>
        <authorList>
            <person name="Haenel I."/>
            <person name="Hotzel H."/>
            <person name="Tomaso H."/>
            <person name="Busch A."/>
        </authorList>
    </citation>
    <scope>NUCLEOTIDE SEQUENCE [LARGE SCALE GENOMIC DNA]</scope>
    <source>
        <strain evidence="12">v</strain>
    </source>
</reference>
<dbReference type="Pfam" id="PF07695">
    <property type="entry name" value="7TMR-DISM_7TM"/>
    <property type="match status" value="1"/>
</dbReference>
<dbReference type="RefSeq" id="WP_109066169.1">
    <property type="nucleotide sequence ID" value="NZ_QEYH01000010.1"/>
</dbReference>
<dbReference type="SMART" id="SM00387">
    <property type="entry name" value="HATPase_c"/>
    <property type="match status" value="1"/>
</dbReference>
<keyword evidence="4" id="KW-0808">Transferase</keyword>
<evidence type="ECO:0000256" key="3">
    <source>
        <dbReference type="ARBA" id="ARBA00022553"/>
    </source>
</evidence>
<dbReference type="EMBL" id="QEYI01000012">
    <property type="protein sequence ID" value="PWE19539.1"/>
    <property type="molecule type" value="Genomic_DNA"/>
</dbReference>